<evidence type="ECO:0008006" key="4">
    <source>
        <dbReference type="Google" id="ProtNLM"/>
    </source>
</evidence>
<dbReference type="GeneID" id="63825241"/>
<sequence length="67" mass="7370">MPWGIMHSICFAIFSSAGCPLSKLISIHLNSTSVSEISFLHCCYPDAMAVYQILSYTLLLLKSQACL</sequence>
<dbReference type="AlphaFoldDB" id="A0A165FW12"/>
<feature type="signal peptide" evidence="1">
    <location>
        <begin position="1"/>
        <end position="17"/>
    </location>
</feature>
<dbReference type="Proteomes" id="UP000076871">
    <property type="component" value="Unassembled WGS sequence"/>
</dbReference>
<evidence type="ECO:0000313" key="2">
    <source>
        <dbReference type="EMBL" id="KZT09483.1"/>
    </source>
</evidence>
<keyword evidence="3" id="KW-1185">Reference proteome</keyword>
<protein>
    <recommendedName>
        <fullName evidence="4">Secreted protein</fullName>
    </recommendedName>
</protein>
<reference evidence="2 3" key="1">
    <citation type="journal article" date="2016" name="Mol. Biol. Evol.">
        <title>Comparative Genomics of Early-Diverging Mushroom-Forming Fungi Provides Insights into the Origins of Lignocellulose Decay Capabilities.</title>
        <authorList>
            <person name="Nagy L.G."/>
            <person name="Riley R."/>
            <person name="Tritt A."/>
            <person name="Adam C."/>
            <person name="Daum C."/>
            <person name="Floudas D."/>
            <person name="Sun H."/>
            <person name="Yadav J.S."/>
            <person name="Pangilinan J."/>
            <person name="Larsson K.H."/>
            <person name="Matsuura K."/>
            <person name="Barry K."/>
            <person name="Labutti K."/>
            <person name="Kuo R."/>
            <person name="Ohm R.A."/>
            <person name="Bhattacharya S.S."/>
            <person name="Shirouzu T."/>
            <person name="Yoshinaga Y."/>
            <person name="Martin F.M."/>
            <person name="Grigoriev I.V."/>
            <person name="Hibbett D.S."/>
        </authorList>
    </citation>
    <scope>NUCLEOTIDE SEQUENCE [LARGE SCALE GENOMIC DNA]</scope>
    <source>
        <strain evidence="2 3">93-53</strain>
    </source>
</reference>
<evidence type="ECO:0000313" key="3">
    <source>
        <dbReference type="Proteomes" id="UP000076871"/>
    </source>
</evidence>
<feature type="non-terminal residue" evidence="2">
    <location>
        <position position="67"/>
    </location>
</feature>
<feature type="chain" id="PRO_5007857897" description="Secreted protein" evidence="1">
    <location>
        <begin position="18"/>
        <end position="67"/>
    </location>
</feature>
<organism evidence="2 3">
    <name type="scientific">Laetiporus sulphureus 93-53</name>
    <dbReference type="NCBI Taxonomy" id="1314785"/>
    <lineage>
        <taxon>Eukaryota</taxon>
        <taxon>Fungi</taxon>
        <taxon>Dikarya</taxon>
        <taxon>Basidiomycota</taxon>
        <taxon>Agaricomycotina</taxon>
        <taxon>Agaricomycetes</taxon>
        <taxon>Polyporales</taxon>
        <taxon>Laetiporus</taxon>
    </lineage>
</organism>
<accession>A0A165FW12</accession>
<proteinExistence type="predicted"/>
<dbReference type="InParanoid" id="A0A165FW12"/>
<dbReference type="RefSeq" id="XP_040767223.1">
    <property type="nucleotide sequence ID" value="XM_040908212.1"/>
</dbReference>
<name>A0A165FW12_9APHY</name>
<evidence type="ECO:0000256" key="1">
    <source>
        <dbReference type="SAM" id="SignalP"/>
    </source>
</evidence>
<gene>
    <name evidence="2" type="ORF">LAESUDRAFT_722448</name>
</gene>
<dbReference type="EMBL" id="KV427611">
    <property type="protein sequence ID" value="KZT09483.1"/>
    <property type="molecule type" value="Genomic_DNA"/>
</dbReference>
<keyword evidence="1" id="KW-0732">Signal</keyword>